<dbReference type="InterPro" id="IPR002669">
    <property type="entry name" value="UreD"/>
</dbReference>
<comment type="subcellular location">
    <subcellularLocation>
        <location evidence="3">Cytoplasm</location>
    </subcellularLocation>
</comment>
<protein>
    <recommendedName>
        <fullName evidence="3">Urease accessory protein UreD</fullName>
    </recommendedName>
</protein>
<dbReference type="Pfam" id="PF01774">
    <property type="entry name" value="UreD"/>
    <property type="match status" value="1"/>
</dbReference>
<gene>
    <name evidence="3" type="primary">ureD</name>
    <name evidence="4" type="ORF">ABDJ85_08555</name>
</gene>
<comment type="caution">
    <text evidence="4">The sequence shown here is derived from an EMBL/GenBank/DDBJ whole genome shotgun (WGS) entry which is preliminary data.</text>
</comment>
<dbReference type="RefSeq" id="WP_347704335.1">
    <property type="nucleotide sequence ID" value="NZ_JBDPZD010000002.1"/>
</dbReference>
<dbReference type="PANTHER" id="PTHR33643:SF1">
    <property type="entry name" value="UREASE ACCESSORY PROTEIN D"/>
    <property type="match status" value="1"/>
</dbReference>
<keyword evidence="2 3" id="KW-0143">Chaperone</keyword>
<keyword evidence="3" id="KW-0996">Nickel insertion</keyword>
<sequence length="282" mass="29652">MGDRAAAAPRWPARLSLSATQASGRTAVHARHSGPLRLLKTLYPEGEAIAHAVLVHPPGGLVGGDRLDIDIDVQPGAHLLVTTPAATRFYRTVAGEAVQAVSAQVAAGSRLEWLPQETLAYSGCDGRNEVRLHLAPGAQLLAGEILALGLPAAEQAFVAGRLLQHLEVPGLWLDRGWLAAQDTALLNGPAGLAGHRVLGTLVAVQDGQPTGLEALLDDSRQCLASLPASGVSLLARGARSVLLARVLAPDVEQATLPLRALRALWRQRLWGLAPCEPRVWAT</sequence>
<comment type="function">
    <text evidence="3">Required for maturation of urease via the functional incorporation of the urease nickel metallocenter.</text>
</comment>
<reference evidence="4 5" key="1">
    <citation type="submission" date="2024-05" db="EMBL/GenBank/DDBJ databases">
        <title>Roseateles sp. DJS-2-20 16S ribosomal RNA gene Genome sequencing and assembly.</title>
        <authorList>
            <person name="Woo H."/>
        </authorList>
    </citation>
    <scope>NUCLEOTIDE SEQUENCE [LARGE SCALE GENOMIC DNA]</scope>
    <source>
        <strain evidence="4 5">DJS-2-20</strain>
    </source>
</reference>
<name>A0ABV0G1A8_9BURK</name>
<evidence type="ECO:0000256" key="2">
    <source>
        <dbReference type="ARBA" id="ARBA00023186"/>
    </source>
</evidence>
<proteinExistence type="inferred from homology"/>
<accession>A0ABV0G1A8</accession>
<keyword evidence="5" id="KW-1185">Reference proteome</keyword>
<comment type="similarity">
    <text evidence="1 3">Belongs to the UreD family.</text>
</comment>
<dbReference type="EMBL" id="JBDPZD010000002">
    <property type="protein sequence ID" value="MEO3691516.1"/>
    <property type="molecule type" value="Genomic_DNA"/>
</dbReference>
<evidence type="ECO:0000313" key="5">
    <source>
        <dbReference type="Proteomes" id="UP001495147"/>
    </source>
</evidence>
<dbReference type="PANTHER" id="PTHR33643">
    <property type="entry name" value="UREASE ACCESSORY PROTEIN D"/>
    <property type="match status" value="1"/>
</dbReference>
<organism evidence="4 5">
    <name type="scientific">Roseateles paludis</name>
    <dbReference type="NCBI Taxonomy" id="3145238"/>
    <lineage>
        <taxon>Bacteria</taxon>
        <taxon>Pseudomonadati</taxon>
        <taxon>Pseudomonadota</taxon>
        <taxon>Betaproteobacteria</taxon>
        <taxon>Burkholderiales</taxon>
        <taxon>Sphaerotilaceae</taxon>
        <taxon>Roseateles</taxon>
    </lineage>
</organism>
<evidence type="ECO:0000313" key="4">
    <source>
        <dbReference type="EMBL" id="MEO3691516.1"/>
    </source>
</evidence>
<comment type="subunit">
    <text evidence="3">UreD, UreF and UreG form a complex that acts as a GTP-hydrolysis-dependent molecular chaperone, activating the urease apoprotein by helping to assemble the nickel containing metallocenter of UreC. The UreE protein probably delivers the nickel.</text>
</comment>
<evidence type="ECO:0000256" key="1">
    <source>
        <dbReference type="ARBA" id="ARBA00007177"/>
    </source>
</evidence>
<evidence type="ECO:0000256" key="3">
    <source>
        <dbReference type="HAMAP-Rule" id="MF_01384"/>
    </source>
</evidence>
<keyword evidence="3" id="KW-0963">Cytoplasm</keyword>
<dbReference type="Proteomes" id="UP001495147">
    <property type="component" value="Unassembled WGS sequence"/>
</dbReference>
<dbReference type="HAMAP" id="MF_01384">
    <property type="entry name" value="UreD"/>
    <property type="match status" value="1"/>
</dbReference>